<protein>
    <submittedName>
        <fullName evidence="2">OsmC family protein</fullName>
    </submittedName>
</protein>
<accession>A0ABP8JIM6</accession>
<dbReference type="Gene3D" id="3.30.300.20">
    <property type="match status" value="1"/>
</dbReference>
<dbReference type="Proteomes" id="UP001500642">
    <property type="component" value="Unassembled WGS sequence"/>
</dbReference>
<evidence type="ECO:0000313" key="2">
    <source>
        <dbReference type="EMBL" id="GAA4391164.1"/>
    </source>
</evidence>
<feature type="region of interest" description="Disordered" evidence="1">
    <location>
        <begin position="1"/>
        <end position="26"/>
    </location>
</feature>
<dbReference type="EMBL" id="BAABGL010000012">
    <property type="protein sequence ID" value="GAA4391164.1"/>
    <property type="molecule type" value="Genomic_DNA"/>
</dbReference>
<dbReference type="InterPro" id="IPR015946">
    <property type="entry name" value="KH_dom-like_a/b"/>
</dbReference>
<sequence>MNDPRTGAGAPQDPTPVDSSRAAAPTHSVELTRVAENHYRAVGANGAAVEFGRGEGLLTPVELLLAAIAGCSAIDVDTVTTRRTEPQRFGATASGRKIEEDGASRLTDIGIDFDLAFPDDEAGRTAAGMVERLVRLSHDKHCTVSRTVEHPTAVRIASRAEVTD</sequence>
<dbReference type="SUPFAM" id="SSF82784">
    <property type="entry name" value="OsmC-like"/>
    <property type="match status" value="1"/>
</dbReference>
<proteinExistence type="predicted"/>
<reference evidence="3" key="1">
    <citation type="journal article" date="2019" name="Int. J. Syst. Evol. Microbiol.">
        <title>The Global Catalogue of Microorganisms (GCM) 10K type strain sequencing project: providing services to taxonomists for standard genome sequencing and annotation.</title>
        <authorList>
            <consortium name="The Broad Institute Genomics Platform"/>
            <consortium name="The Broad Institute Genome Sequencing Center for Infectious Disease"/>
            <person name="Wu L."/>
            <person name="Ma J."/>
        </authorList>
    </citation>
    <scope>NUCLEOTIDE SEQUENCE [LARGE SCALE GENOMIC DNA]</scope>
    <source>
        <strain evidence="3">JCM 17808</strain>
    </source>
</reference>
<name>A0ABP8JIM6_9MICO</name>
<dbReference type="Pfam" id="PF02566">
    <property type="entry name" value="OsmC"/>
    <property type="match status" value="1"/>
</dbReference>
<organism evidence="2 3">
    <name type="scientific">Brevibacterium pityocampae</name>
    <dbReference type="NCBI Taxonomy" id="506594"/>
    <lineage>
        <taxon>Bacteria</taxon>
        <taxon>Bacillati</taxon>
        <taxon>Actinomycetota</taxon>
        <taxon>Actinomycetes</taxon>
        <taxon>Micrococcales</taxon>
        <taxon>Brevibacteriaceae</taxon>
        <taxon>Brevibacterium</taxon>
    </lineage>
</organism>
<keyword evidence="3" id="KW-1185">Reference proteome</keyword>
<evidence type="ECO:0000256" key="1">
    <source>
        <dbReference type="SAM" id="MobiDB-lite"/>
    </source>
</evidence>
<dbReference type="RefSeq" id="WP_295687492.1">
    <property type="nucleotide sequence ID" value="NZ_BAABGL010000012.1"/>
</dbReference>
<evidence type="ECO:0000313" key="3">
    <source>
        <dbReference type="Proteomes" id="UP001500642"/>
    </source>
</evidence>
<dbReference type="InterPro" id="IPR036102">
    <property type="entry name" value="OsmC/Ohrsf"/>
</dbReference>
<gene>
    <name evidence="2" type="ORF">GCM10023167_18280</name>
</gene>
<comment type="caution">
    <text evidence="2">The sequence shown here is derived from an EMBL/GenBank/DDBJ whole genome shotgun (WGS) entry which is preliminary data.</text>
</comment>
<dbReference type="InterPro" id="IPR003718">
    <property type="entry name" value="OsmC/Ohr_fam"/>
</dbReference>